<feature type="non-terminal residue" evidence="1">
    <location>
        <position position="1"/>
    </location>
</feature>
<proteinExistence type="predicted"/>
<keyword evidence="2" id="KW-1185">Reference proteome</keyword>
<name>A0A433QIL4_9FUNG</name>
<accession>A0A433QIL4</accession>
<protein>
    <submittedName>
        <fullName evidence="1">Uncharacterized protein</fullName>
    </submittedName>
</protein>
<sequence>KICWATNSRFPYWTHENRLAGPKGPNKIGNSPSTLTRIFISVDDFSQRQYSRHPAPSSILEPRYKLMEFERLGYVLHRQDTRMHKRRRASVVGL</sequence>
<dbReference type="AlphaFoldDB" id="A0A433QIL4"/>
<evidence type="ECO:0000313" key="2">
    <source>
        <dbReference type="Proteomes" id="UP000274822"/>
    </source>
</evidence>
<organism evidence="1 2">
    <name type="scientific">Jimgerdemannia flammicorona</name>
    <dbReference type="NCBI Taxonomy" id="994334"/>
    <lineage>
        <taxon>Eukaryota</taxon>
        <taxon>Fungi</taxon>
        <taxon>Fungi incertae sedis</taxon>
        <taxon>Mucoromycota</taxon>
        <taxon>Mucoromycotina</taxon>
        <taxon>Endogonomycetes</taxon>
        <taxon>Endogonales</taxon>
        <taxon>Endogonaceae</taxon>
        <taxon>Jimgerdemannia</taxon>
    </lineage>
</organism>
<reference evidence="1 2" key="1">
    <citation type="journal article" date="2018" name="New Phytol.">
        <title>Phylogenomics of Endogonaceae and evolution of mycorrhizas within Mucoromycota.</title>
        <authorList>
            <person name="Chang Y."/>
            <person name="Desiro A."/>
            <person name="Na H."/>
            <person name="Sandor L."/>
            <person name="Lipzen A."/>
            <person name="Clum A."/>
            <person name="Barry K."/>
            <person name="Grigoriev I.V."/>
            <person name="Martin F.M."/>
            <person name="Stajich J.E."/>
            <person name="Smith M.E."/>
            <person name="Bonito G."/>
            <person name="Spatafora J.W."/>
        </authorList>
    </citation>
    <scope>NUCLEOTIDE SEQUENCE [LARGE SCALE GENOMIC DNA]</scope>
    <source>
        <strain evidence="1 2">AD002</strain>
    </source>
</reference>
<comment type="caution">
    <text evidence="1">The sequence shown here is derived from an EMBL/GenBank/DDBJ whole genome shotgun (WGS) entry which is preliminary data.</text>
</comment>
<gene>
    <name evidence="1" type="ORF">BC938DRAFT_480414</name>
</gene>
<evidence type="ECO:0000313" key="1">
    <source>
        <dbReference type="EMBL" id="RUS29647.1"/>
    </source>
</evidence>
<dbReference type="EMBL" id="RBNJ01004892">
    <property type="protein sequence ID" value="RUS29647.1"/>
    <property type="molecule type" value="Genomic_DNA"/>
</dbReference>
<dbReference type="Proteomes" id="UP000274822">
    <property type="component" value="Unassembled WGS sequence"/>
</dbReference>